<accession>A0ABQ9EM97</accession>
<feature type="transmembrane region" description="Helical" evidence="12">
    <location>
        <begin position="115"/>
        <end position="137"/>
    </location>
</feature>
<protein>
    <recommendedName>
        <fullName evidence="2">Thromboxane A2 receptor</fullName>
    </recommendedName>
    <alternativeName>
        <fullName evidence="11">Prostanoid TP receptor</fullName>
    </alternativeName>
</protein>
<dbReference type="CDD" id="cd14981">
    <property type="entry name" value="7tmA_Prostanoid_R"/>
    <property type="match status" value="1"/>
</dbReference>
<evidence type="ECO:0000256" key="2">
    <source>
        <dbReference type="ARBA" id="ARBA00017628"/>
    </source>
</evidence>
<evidence type="ECO:0000256" key="3">
    <source>
        <dbReference type="ARBA" id="ARBA00022475"/>
    </source>
</evidence>
<evidence type="ECO:0000256" key="12">
    <source>
        <dbReference type="SAM" id="Phobius"/>
    </source>
</evidence>
<feature type="transmembrane region" description="Helical" evidence="12">
    <location>
        <begin position="204"/>
        <end position="233"/>
    </location>
</feature>
<evidence type="ECO:0000256" key="4">
    <source>
        <dbReference type="ARBA" id="ARBA00022692"/>
    </source>
</evidence>
<comment type="caution">
    <text evidence="14">The sequence shown here is derived from an EMBL/GenBank/DDBJ whole genome shotgun (WGS) entry which is preliminary data.</text>
</comment>
<sequence length="417" mass="46689">MTTYNETNLTVVMTNPNIDDLSCGSASANLSACRSSGLGIKLSTPILMLSTGLLGNILALVVLYTSKKEVKKTVFFVLLAGLAWTDLIGQLMTGPVAIVVYANNLKWVGGQPLCIYHAISMICFSMLTPLLVCAMSLERLLALRFTYFYSRNINKRKAKILIIGCWIFVLFFCTWPLMGLGSFELQFPGSWCYLNYHKESVKDVIYASIFASLNLIFIFINLIGNILVVITLLQMRNKRRTLNSPSVKRREGSTKSKSSNKSTTETYMVLFLCSITLVFSTCYLPINVNILINQVTGRKNITMDLLGVRLGSINQILDPWLYILLRKAFLFKVLKHVKKWIWDKSREIVSKQKGYSKGSKDVEKGNTYSLEQVPSFQINVICDRIDGADSENGSNESLSSTSHLIPEVPPCCTSRVL</sequence>
<evidence type="ECO:0000256" key="8">
    <source>
        <dbReference type="ARBA" id="ARBA00023170"/>
    </source>
</evidence>
<dbReference type="SUPFAM" id="SSF81321">
    <property type="entry name" value="Family A G protein-coupled receptor-like"/>
    <property type="match status" value="1"/>
</dbReference>
<dbReference type="Proteomes" id="UP001217089">
    <property type="component" value="Unassembled WGS sequence"/>
</dbReference>
<keyword evidence="6" id="KW-0297">G-protein coupled receptor</keyword>
<keyword evidence="7 12" id="KW-0472">Membrane</keyword>
<dbReference type="PRINTS" id="PR00429">
    <property type="entry name" value="THROMBOXANER"/>
</dbReference>
<dbReference type="InterPro" id="IPR017452">
    <property type="entry name" value="GPCR_Rhodpsn_7TM"/>
</dbReference>
<feature type="transmembrane region" description="Helical" evidence="12">
    <location>
        <begin position="158"/>
        <end position="178"/>
    </location>
</feature>
<dbReference type="PANTHER" id="PTHR11866">
    <property type="entry name" value="G-PROTEIN COUPLED RECEPTOR FAMILY 1 MEMBER"/>
    <property type="match status" value="1"/>
</dbReference>
<evidence type="ECO:0000313" key="14">
    <source>
        <dbReference type="EMBL" id="KAJ8305506.1"/>
    </source>
</evidence>
<feature type="transmembrane region" description="Helical" evidence="12">
    <location>
        <begin position="267"/>
        <end position="286"/>
    </location>
</feature>
<comment type="subcellular location">
    <subcellularLocation>
        <location evidence="1">Cell membrane</location>
        <topology evidence="1">Multi-pass membrane protein</topology>
    </subcellularLocation>
</comment>
<feature type="domain" description="G-protein coupled receptors family 1 profile" evidence="13">
    <location>
        <begin position="55"/>
        <end position="322"/>
    </location>
</feature>
<keyword evidence="9" id="KW-0325">Glycoprotein</keyword>
<dbReference type="InterPro" id="IPR001105">
    <property type="entry name" value="Thbox_rcpt"/>
</dbReference>
<feature type="transmembrane region" description="Helical" evidence="12">
    <location>
        <begin position="46"/>
        <end position="64"/>
    </location>
</feature>
<dbReference type="Gene3D" id="1.20.1070.10">
    <property type="entry name" value="Rhodopsin 7-helix transmembrane proteins"/>
    <property type="match status" value="1"/>
</dbReference>
<organism evidence="14 15">
    <name type="scientific">Tegillarca granosa</name>
    <name type="common">Malaysian cockle</name>
    <name type="synonym">Anadara granosa</name>
    <dbReference type="NCBI Taxonomy" id="220873"/>
    <lineage>
        <taxon>Eukaryota</taxon>
        <taxon>Metazoa</taxon>
        <taxon>Spiralia</taxon>
        <taxon>Lophotrochozoa</taxon>
        <taxon>Mollusca</taxon>
        <taxon>Bivalvia</taxon>
        <taxon>Autobranchia</taxon>
        <taxon>Pteriomorphia</taxon>
        <taxon>Arcoida</taxon>
        <taxon>Arcoidea</taxon>
        <taxon>Arcidae</taxon>
        <taxon>Tegillarca</taxon>
    </lineage>
</organism>
<gene>
    <name evidence="14" type="ORF">KUTeg_016051</name>
</gene>
<keyword evidence="5 12" id="KW-1133">Transmembrane helix</keyword>
<evidence type="ECO:0000256" key="5">
    <source>
        <dbReference type="ARBA" id="ARBA00022989"/>
    </source>
</evidence>
<evidence type="ECO:0000256" key="9">
    <source>
        <dbReference type="ARBA" id="ARBA00023180"/>
    </source>
</evidence>
<keyword evidence="8" id="KW-0675">Receptor</keyword>
<dbReference type="PROSITE" id="PS50262">
    <property type="entry name" value="G_PROTEIN_RECEP_F1_2"/>
    <property type="match status" value="1"/>
</dbReference>
<dbReference type="Pfam" id="PF00001">
    <property type="entry name" value="7tm_1"/>
    <property type="match status" value="1"/>
</dbReference>
<proteinExistence type="predicted"/>
<dbReference type="EMBL" id="JARBDR010000813">
    <property type="protein sequence ID" value="KAJ8305506.1"/>
    <property type="molecule type" value="Genomic_DNA"/>
</dbReference>
<dbReference type="InterPro" id="IPR008365">
    <property type="entry name" value="Prostanoid_rcpt"/>
</dbReference>
<keyword evidence="10" id="KW-0807">Transducer</keyword>
<dbReference type="PRINTS" id="PR01788">
    <property type="entry name" value="PROSTANOIDR"/>
</dbReference>
<name>A0ABQ9EM97_TEGGR</name>
<evidence type="ECO:0000256" key="10">
    <source>
        <dbReference type="ARBA" id="ARBA00023224"/>
    </source>
</evidence>
<dbReference type="PRINTS" id="PR00237">
    <property type="entry name" value="GPCRRHODOPSN"/>
</dbReference>
<dbReference type="PANTHER" id="PTHR11866:SF16">
    <property type="entry name" value="PROSTAGLANDIN E2 RECEPTOR EP4 SUBTYPE-LIKE PROTEIN"/>
    <property type="match status" value="1"/>
</dbReference>
<evidence type="ECO:0000256" key="6">
    <source>
        <dbReference type="ARBA" id="ARBA00023040"/>
    </source>
</evidence>
<evidence type="ECO:0000256" key="1">
    <source>
        <dbReference type="ARBA" id="ARBA00004651"/>
    </source>
</evidence>
<dbReference type="InterPro" id="IPR000276">
    <property type="entry name" value="GPCR_Rhodpsn"/>
</dbReference>
<evidence type="ECO:0000256" key="11">
    <source>
        <dbReference type="ARBA" id="ARBA00029815"/>
    </source>
</evidence>
<evidence type="ECO:0000313" key="15">
    <source>
        <dbReference type="Proteomes" id="UP001217089"/>
    </source>
</evidence>
<feature type="transmembrane region" description="Helical" evidence="12">
    <location>
        <begin position="76"/>
        <end position="103"/>
    </location>
</feature>
<evidence type="ECO:0000256" key="7">
    <source>
        <dbReference type="ARBA" id="ARBA00023136"/>
    </source>
</evidence>
<evidence type="ECO:0000259" key="13">
    <source>
        <dbReference type="PROSITE" id="PS50262"/>
    </source>
</evidence>
<keyword evidence="4 12" id="KW-0812">Transmembrane</keyword>
<keyword evidence="15" id="KW-1185">Reference proteome</keyword>
<keyword evidence="3" id="KW-1003">Cell membrane</keyword>
<reference evidence="14 15" key="1">
    <citation type="submission" date="2022-12" db="EMBL/GenBank/DDBJ databases">
        <title>Chromosome-level genome of Tegillarca granosa.</title>
        <authorList>
            <person name="Kim J."/>
        </authorList>
    </citation>
    <scope>NUCLEOTIDE SEQUENCE [LARGE SCALE GENOMIC DNA]</scope>
    <source>
        <strain evidence="14">Teg-2019</strain>
        <tissue evidence="14">Adductor muscle</tissue>
    </source>
</reference>